<evidence type="ECO:0000313" key="5">
    <source>
        <dbReference type="EMBL" id="MDB1123258.1"/>
    </source>
</evidence>
<dbReference type="CDD" id="cd16325">
    <property type="entry name" value="LolA"/>
    <property type="match status" value="1"/>
</dbReference>
<comment type="caution">
    <text evidence="5">The sequence shown here is derived from an EMBL/GenBank/DDBJ whole genome shotgun (WGS) entry which is preliminary data.</text>
</comment>
<evidence type="ECO:0000313" key="6">
    <source>
        <dbReference type="Proteomes" id="UP001210678"/>
    </source>
</evidence>
<dbReference type="EMBL" id="JAQLOI010000001">
    <property type="protein sequence ID" value="MDB1123258.1"/>
    <property type="molecule type" value="Genomic_DNA"/>
</dbReference>
<reference evidence="5 6" key="1">
    <citation type="submission" date="2023-01" db="EMBL/GenBank/DDBJ databases">
        <title>Vibrio sp. KJ40-1 sp.nov, isolated from marine algae.</title>
        <authorList>
            <person name="Butt M."/>
            <person name="Kim J.M.J."/>
            <person name="Jeon C.O.C."/>
        </authorList>
    </citation>
    <scope>NUCLEOTIDE SEQUENCE [LARGE SCALE GENOMIC DNA]</scope>
    <source>
        <strain evidence="5 6">KJ40-1</strain>
    </source>
</reference>
<keyword evidence="2" id="KW-0813">Transport</keyword>
<dbReference type="InterPro" id="IPR029046">
    <property type="entry name" value="LolA/LolB/LppX"/>
</dbReference>
<keyword evidence="6" id="KW-1185">Reference proteome</keyword>
<accession>A0ABT4YP28</accession>
<keyword evidence="3" id="KW-0732">Signal</keyword>
<dbReference type="InterPro" id="IPR004564">
    <property type="entry name" value="OM_lipoprot_carrier_LolA-like"/>
</dbReference>
<sequence length="203" mass="23079">MINRLTATVLLLLLFSPLLQAKSLQEIQALLASQSIVRGDFEQRRTMEMFSQPLTSSGHFIIHKESGLLWQQTAPFPVNLILTDEKLSQKIGNQPAQVMTEKENPMAFYFSHIFLSLFDGNAQQLDQQFTSEFSEKNNDWTLMLTPNKAPLNSVFSSISISGEQYVDQIELTELRGDKTTILFSKQTEQPENLTPDESALFQF</sequence>
<keyword evidence="5" id="KW-0449">Lipoprotein</keyword>
<dbReference type="Gene3D" id="2.50.20.10">
    <property type="entry name" value="Lipoprotein localisation LolA/LolB/LppX"/>
    <property type="match status" value="1"/>
</dbReference>
<organism evidence="5 6">
    <name type="scientific">Vibrio algarum</name>
    <dbReference type="NCBI Taxonomy" id="3020714"/>
    <lineage>
        <taxon>Bacteria</taxon>
        <taxon>Pseudomonadati</taxon>
        <taxon>Pseudomonadota</taxon>
        <taxon>Gammaproteobacteria</taxon>
        <taxon>Vibrionales</taxon>
        <taxon>Vibrionaceae</taxon>
        <taxon>Vibrio</taxon>
    </lineage>
</organism>
<dbReference type="Pfam" id="PF03548">
    <property type="entry name" value="LolA"/>
    <property type="match status" value="1"/>
</dbReference>
<dbReference type="PANTHER" id="PTHR35869">
    <property type="entry name" value="OUTER-MEMBRANE LIPOPROTEIN CARRIER PROTEIN"/>
    <property type="match status" value="1"/>
</dbReference>
<gene>
    <name evidence="5" type="ORF">PGX00_06115</name>
</gene>
<evidence type="ECO:0000256" key="4">
    <source>
        <dbReference type="ARBA" id="ARBA00022927"/>
    </source>
</evidence>
<dbReference type="Proteomes" id="UP001210678">
    <property type="component" value="Unassembled WGS sequence"/>
</dbReference>
<comment type="subunit">
    <text evidence="1">Monomer.</text>
</comment>
<proteinExistence type="predicted"/>
<name>A0ABT4YP28_9VIBR</name>
<protein>
    <submittedName>
        <fullName evidence="5">Outer membrane lipoprotein carrier protein LolA</fullName>
    </submittedName>
</protein>
<dbReference type="RefSeq" id="WP_272133711.1">
    <property type="nucleotide sequence ID" value="NZ_JAQLOI010000001.1"/>
</dbReference>
<evidence type="ECO:0000256" key="3">
    <source>
        <dbReference type="ARBA" id="ARBA00022729"/>
    </source>
</evidence>
<evidence type="ECO:0000256" key="1">
    <source>
        <dbReference type="ARBA" id="ARBA00011245"/>
    </source>
</evidence>
<dbReference type="PANTHER" id="PTHR35869:SF1">
    <property type="entry name" value="OUTER-MEMBRANE LIPOPROTEIN CARRIER PROTEIN"/>
    <property type="match status" value="1"/>
</dbReference>
<keyword evidence="4" id="KW-0653">Protein transport</keyword>
<dbReference type="SUPFAM" id="SSF89392">
    <property type="entry name" value="Prokaryotic lipoproteins and lipoprotein localization factors"/>
    <property type="match status" value="1"/>
</dbReference>
<evidence type="ECO:0000256" key="2">
    <source>
        <dbReference type="ARBA" id="ARBA00022448"/>
    </source>
</evidence>